<accession>A0AC60PAU8</accession>
<evidence type="ECO:0000313" key="1">
    <source>
        <dbReference type="EMBL" id="KAG0416655.1"/>
    </source>
</evidence>
<protein>
    <submittedName>
        <fullName evidence="1">Uncharacterized protein</fullName>
    </submittedName>
</protein>
<sequence length="155" mass="17148">DAATAKKLLRIEEGSRGAAYKNWDRAEGKVEERQPESADRSQKFIENLIVVHINERLGHLLADMNKHRGLTLAKLELCSQTRGSPQTSTKSFCRCPTAISDRGGGHNLSTVTTSALQEDAGPGTLEPKHLSRRYYAHDTPLTQDFHAVGRIATNR</sequence>
<feature type="non-terminal residue" evidence="1">
    <location>
        <position position="1"/>
    </location>
</feature>
<dbReference type="EMBL" id="JABSTQ010010932">
    <property type="protein sequence ID" value="KAG0416655.1"/>
    <property type="molecule type" value="Genomic_DNA"/>
</dbReference>
<organism evidence="1 2">
    <name type="scientific">Ixodes persulcatus</name>
    <name type="common">Taiga tick</name>
    <dbReference type="NCBI Taxonomy" id="34615"/>
    <lineage>
        <taxon>Eukaryota</taxon>
        <taxon>Metazoa</taxon>
        <taxon>Ecdysozoa</taxon>
        <taxon>Arthropoda</taxon>
        <taxon>Chelicerata</taxon>
        <taxon>Arachnida</taxon>
        <taxon>Acari</taxon>
        <taxon>Parasitiformes</taxon>
        <taxon>Ixodida</taxon>
        <taxon>Ixodoidea</taxon>
        <taxon>Ixodidae</taxon>
        <taxon>Ixodinae</taxon>
        <taxon>Ixodes</taxon>
    </lineage>
</organism>
<proteinExistence type="predicted"/>
<keyword evidence="2" id="KW-1185">Reference proteome</keyword>
<comment type="caution">
    <text evidence="1">The sequence shown here is derived from an EMBL/GenBank/DDBJ whole genome shotgun (WGS) entry which is preliminary data.</text>
</comment>
<name>A0AC60PAU8_IXOPE</name>
<reference evidence="1 2" key="1">
    <citation type="journal article" date="2020" name="Cell">
        <title>Large-Scale Comparative Analyses of Tick Genomes Elucidate Their Genetic Diversity and Vector Capacities.</title>
        <authorList>
            <consortium name="Tick Genome and Microbiome Consortium (TIGMIC)"/>
            <person name="Jia N."/>
            <person name="Wang J."/>
            <person name="Shi W."/>
            <person name="Du L."/>
            <person name="Sun Y."/>
            <person name="Zhan W."/>
            <person name="Jiang J.F."/>
            <person name="Wang Q."/>
            <person name="Zhang B."/>
            <person name="Ji P."/>
            <person name="Bell-Sakyi L."/>
            <person name="Cui X.M."/>
            <person name="Yuan T.T."/>
            <person name="Jiang B.G."/>
            <person name="Yang W.F."/>
            <person name="Lam T.T."/>
            <person name="Chang Q.C."/>
            <person name="Ding S.J."/>
            <person name="Wang X.J."/>
            <person name="Zhu J.G."/>
            <person name="Ruan X.D."/>
            <person name="Zhao L."/>
            <person name="Wei J.T."/>
            <person name="Ye R.Z."/>
            <person name="Que T.C."/>
            <person name="Du C.H."/>
            <person name="Zhou Y.H."/>
            <person name="Cheng J.X."/>
            <person name="Dai P.F."/>
            <person name="Guo W.B."/>
            <person name="Han X.H."/>
            <person name="Huang E.J."/>
            <person name="Li L.F."/>
            <person name="Wei W."/>
            <person name="Gao Y.C."/>
            <person name="Liu J.Z."/>
            <person name="Shao H.Z."/>
            <person name="Wang X."/>
            <person name="Wang C.C."/>
            <person name="Yang T.C."/>
            <person name="Huo Q.B."/>
            <person name="Li W."/>
            <person name="Chen H.Y."/>
            <person name="Chen S.E."/>
            <person name="Zhou L.G."/>
            <person name="Ni X.B."/>
            <person name="Tian J.H."/>
            <person name="Sheng Y."/>
            <person name="Liu T."/>
            <person name="Pan Y.S."/>
            <person name="Xia L.Y."/>
            <person name="Li J."/>
            <person name="Zhao F."/>
            <person name="Cao W.C."/>
        </authorList>
    </citation>
    <scope>NUCLEOTIDE SEQUENCE [LARGE SCALE GENOMIC DNA]</scope>
    <source>
        <strain evidence="1">Iper-2018</strain>
    </source>
</reference>
<dbReference type="Proteomes" id="UP000805193">
    <property type="component" value="Unassembled WGS sequence"/>
</dbReference>
<gene>
    <name evidence="1" type="ORF">HPB47_006239</name>
</gene>
<evidence type="ECO:0000313" key="2">
    <source>
        <dbReference type="Proteomes" id="UP000805193"/>
    </source>
</evidence>